<dbReference type="KEGG" id="mtim:DIR46_18030"/>
<keyword evidence="2" id="KW-1185">Reference proteome</keyword>
<name>A0A2S2DL98_9BURK</name>
<dbReference type="EMBL" id="CP029343">
    <property type="protein sequence ID" value="AWL06145.1"/>
    <property type="molecule type" value="Genomic_DNA"/>
</dbReference>
<gene>
    <name evidence="1" type="ORF">DIR46_18030</name>
</gene>
<dbReference type="AlphaFoldDB" id="A0A2S2DL98"/>
<accession>A0A2S2DL98</accession>
<dbReference type="OrthoDB" id="5298793at2"/>
<proteinExistence type="predicted"/>
<sequence>MWIFMLEITQTHCLCGLQGIRCVDIVWMFVDIALEKHPEREDLHFLLSDRSRSLAPLLRKLVAEMPELFTDYDGNQLATI</sequence>
<evidence type="ECO:0000313" key="1">
    <source>
        <dbReference type="EMBL" id="AWL06145.1"/>
    </source>
</evidence>
<reference evidence="1 2" key="1">
    <citation type="submission" date="2018-05" db="EMBL/GenBank/DDBJ databases">
        <title>Complete genome sequence of Massilia oculi sp. nov. CCUG 43427T (=DSM 26321T), the type strain of M. oculi, and comparison with genome sequences of other Massilia strains.</title>
        <authorList>
            <person name="Zhu B."/>
        </authorList>
    </citation>
    <scope>NUCLEOTIDE SEQUENCE [LARGE SCALE GENOMIC DNA]</scope>
    <source>
        <strain evidence="1 2">CCUG 43427</strain>
    </source>
</reference>
<organism evidence="1 2">
    <name type="scientific">Massilia oculi</name>
    <dbReference type="NCBI Taxonomy" id="945844"/>
    <lineage>
        <taxon>Bacteria</taxon>
        <taxon>Pseudomonadati</taxon>
        <taxon>Pseudomonadota</taxon>
        <taxon>Betaproteobacteria</taxon>
        <taxon>Burkholderiales</taxon>
        <taxon>Oxalobacteraceae</taxon>
        <taxon>Telluria group</taxon>
        <taxon>Massilia</taxon>
    </lineage>
</organism>
<protein>
    <submittedName>
        <fullName evidence="1">Uncharacterized protein</fullName>
    </submittedName>
</protein>
<evidence type="ECO:0000313" key="2">
    <source>
        <dbReference type="Proteomes" id="UP000245820"/>
    </source>
</evidence>
<dbReference type="Proteomes" id="UP000245820">
    <property type="component" value="Chromosome"/>
</dbReference>